<reference evidence="2 3" key="1">
    <citation type="submission" date="2013-05" db="EMBL/GenBank/DDBJ databases">
        <title>Genome assembly of Chondromyces apiculatus DSM 436.</title>
        <authorList>
            <person name="Sharma G."/>
            <person name="Khatri I."/>
            <person name="Kaur C."/>
            <person name="Mayilraj S."/>
            <person name="Subramanian S."/>
        </authorList>
    </citation>
    <scope>NUCLEOTIDE SEQUENCE [LARGE SCALE GENOMIC DNA]</scope>
    <source>
        <strain evidence="2 3">DSM 436</strain>
    </source>
</reference>
<dbReference type="Proteomes" id="UP000019678">
    <property type="component" value="Unassembled WGS sequence"/>
</dbReference>
<dbReference type="PANTHER" id="PTHR43591">
    <property type="entry name" value="METHYLTRANSFERASE"/>
    <property type="match status" value="1"/>
</dbReference>
<dbReference type="PANTHER" id="PTHR43591:SF24">
    <property type="entry name" value="2-METHOXY-6-POLYPRENYL-1,4-BENZOQUINOL METHYLASE, MITOCHONDRIAL"/>
    <property type="match status" value="1"/>
</dbReference>
<accession>A0A017T2H0</accession>
<keyword evidence="2" id="KW-0489">Methyltransferase</keyword>
<evidence type="ECO:0000313" key="2">
    <source>
        <dbReference type="EMBL" id="EYF03433.1"/>
    </source>
</evidence>
<dbReference type="GO" id="GO:0008168">
    <property type="term" value="F:methyltransferase activity"/>
    <property type="evidence" value="ECO:0007669"/>
    <property type="project" value="UniProtKB-KW"/>
</dbReference>
<protein>
    <submittedName>
        <fullName evidence="2">2-heptaprenyl-1,4-naphthoquinone methyltransferase</fullName>
    </submittedName>
</protein>
<gene>
    <name evidence="2" type="ORF">CAP_5539</name>
</gene>
<dbReference type="InterPro" id="IPR029063">
    <property type="entry name" value="SAM-dependent_MTases_sf"/>
</dbReference>
<sequence length="259" mass="26502">MAVSYERWAEPLTVHFAREALGLAGCRAGERVLDVAAGTGALAVAAAEAGALVLATDFSPGMVGRLKERLAGFGGCEARVMDGQALEVEDGRFDASFSMFGVMMFPDFERGLSELVRATRGGGQVVVGAWVGQEGAGPSPLLGQALRKVFPETPPSPPTPGGMAVLGTAAGMEAALRKAGCTEVVVHAVESTWGGASVEGVMGDVEEMLGVMPQFAGLDGEGQGRVKGAFRELIAPYVGEDGAVRLPVQANVGVGRKAG</sequence>
<dbReference type="AlphaFoldDB" id="A0A017T2H0"/>
<dbReference type="EMBL" id="ASRX01000046">
    <property type="protein sequence ID" value="EYF03433.1"/>
    <property type="molecule type" value="Genomic_DNA"/>
</dbReference>
<feature type="domain" description="Methyltransferase" evidence="1">
    <location>
        <begin position="32"/>
        <end position="123"/>
    </location>
</feature>
<organism evidence="2 3">
    <name type="scientific">Chondromyces apiculatus DSM 436</name>
    <dbReference type="NCBI Taxonomy" id="1192034"/>
    <lineage>
        <taxon>Bacteria</taxon>
        <taxon>Pseudomonadati</taxon>
        <taxon>Myxococcota</taxon>
        <taxon>Polyangia</taxon>
        <taxon>Polyangiales</taxon>
        <taxon>Polyangiaceae</taxon>
        <taxon>Chondromyces</taxon>
    </lineage>
</organism>
<dbReference type="eggNOG" id="COG2226">
    <property type="taxonomic scope" value="Bacteria"/>
</dbReference>
<dbReference type="GO" id="GO:0032259">
    <property type="term" value="P:methylation"/>
    <property type="evidence" value="ECO:0007669"/>
    <property type="project" value="UniProtKB-KW"/>
</dbReference>
<dbReference type="SUPFAM" id="SSF53335">
    <property type="entry name" value="S-adenosyl-L-methionine-dependent methyltransferases"/>
    <property type="match status" value="1"/>
</dbReference>
<keyword evidence="3" id="KW-1185">Reference proteome</keyword>
<dbReference type="Pfam" id="PF13649">
    <property type="entry name" value="Methyltransf_25"/>
    <property type="match status" value="1"/>
</dbReference>
<proteinExistence type="predicted"/>
<evidence type="ECO:0000259" key="1">
    <source>
        <dbReference type="Pfam" id="PF13649"/>
    </source>
</evidence>
<comment type="caution">
    <text evidence="2">The sequence shown here is derived from an EMBL/GenBank/DDBJ whole genome shotgun (WGS) entry which is preliminary data.</text>
</comment>
<evidence type="ECO:0000313" key="3">
    <source>
        <dbReference type="Proteomes" id="UP000019678"/>
    </source>
</evidence>
<name>A0A017T2H0_9BACT</name>
<dbReference type="Gene3D" id="3.40.50.150">
    <property type="entry name" value="Vaccinia Virus protein VP39"/>
    <property type="match status" value="1"/>
</dbReference>
<dbReference type="InterPro" id="IPR041698">
    <property type="entry name" value="Methyltransf_25"/>
</dbReference>
<dbReference type="STRING" id="1192034.CAP_5539"/>
<keyword evidence="2" id="KW-0808">Transferase</keyword>